<name>A0A839QVK3_9MICO</name>
<dbReference type="EMBL" id="JACHWP010000011">
    <property type="protein sequence ID" value="MBB3023745.1"/>
    <property type="molecule type" value="Genomic_DNA"/>
</dbReference>
<evidence type="ECO:0000256" key="1">
    <source>
        <dbReference type="ARBA" id="ARBA00022898"/>
    </source>
</evidence>
<evidence type="ECO:0000313" key="7">
    <source>
        <dbReference type="Proteomes" id="UP000568050"/>
    </source>
</evidence>
<keyword evidence="7" id="KW-1185">Reference proteome</keyword>
<comment type="similarity">
    <text evidence="2 4">Belongs to the pyridoxal phosphate-binding protein YggS/PROSC family.</text>
</comment>
<dbReference type="CDD" id="cd00635">
    <property type="entry name" value="PLPDE_III_YBL036c_like"/>
    <property type="match status" value="1"/>
</dbReference>
<dbReference type="InterPro" id="IPR029066">
    <property type="entry name" value="PLP-binding_barrel"/>
</dbReference>
<sequence>MSELADSIDQVLDRIAQAAQRAGRSAEDIAIVLATKTRTADEIRAAVEIFSERGVRVGVGENRAQEIAKHVDLEDLGLTRHFIGRLQTNKARDVVRFADLIHSVDRPGLIDALERRANNDGVTQRILLQVNTSGEDTKAGFAPDAAVLKDAIDRCRDGGTLTVEGLMTIGSHTGDEDEVRRSLRDLRILREDLADGAVRELSMGMTHDLEQAVEEGATIIRVGSAVFGERDYTK</sequence>
<proteinExistence type="inferred from homology"/>
<reference evidence="6 7" key="1">
    <citation type="submission" date="2020-08" db="EMBL/GenBank/DDBJ databases">
        <title>Sequencing the genomes of 1000 actinobacteria strains.</title>
        <authorList>
            <person name="Klenk H.-P."/>
        </authorList>
    </citation>
    <scope>NUCLEOTIDE SEQUENCE [LARGE SCALE GENOMIC DNA]</scope>
    <source>
        <strain evidence="6 7">DSM 23040</strain>
    </source>
</reference>
<comment type="caution">
    <text evidence="6">The sequence shown here is derived from an EMBL/GenBank/DDBJ whole genome shotgun (WGS) entry which is preliminary data.</text>
</comment>
<dbReference type="GO" id="GO:0030170">
    <property type="term" value="F:pyridoxal phosphate binding"/>
    <property type="evidence" value="ECO:0007669"/>
    <property type="project" value="UniProtKB-UniRule"/>
</dbReference>
<dbReference type="SUPFAM" id="SSF51419">
    <property type="entry name" value="PLP-binding barrel"/>
    <property type="match status" value="1"/>
</dbReference>
<evidence type="ECO:0000256" key="4">
    <source>
        <dbReference type="RuleBase" id="RU004514"/>
    </source>
</evidence>
<dbReference type="PANTHER" id="PTHR10146">
    <property type="entry name" value="PROLINE SYNTHETASE CO-TRANSCRIBED BACTERIAL HOMOLOG PROTEIN"/>
    <property type="match status" value="1"/>
</dbReference>
<feature type="domain" description="Alanine racemase N-terminal" evidence="5">
    <location>
        <begin position="50"/>
        <end position="230"/>
    </location>
</feature>
<dbReference type="Gene3D" id="3.20.20.10">
    <property type="entry name" value="Alanine racemase"/>
    <property type="match status" value="1"/>
</dbReference>
<dbReference type="Proteomes" id="UP000568050">
    <property type="component" value="Unassembled WGS sequence"/>
</dbReference>
<evidence type="ECO:0000313" key="6">
    <source>
        <dbReference type="EMBL" id="MBB3023745.1"/>
    </source>
</evidence>
<dbReference type="NCBIfam" id="TIGR00044">
    <property type="entry name" value="YggS family pyridoxal phosphate-dependent enzyme"/>
    <property type="match status" value="1"/>
</dbReference>
<dbReference type="AlphaFoldDB" id="A0A839QVK3"/>
<dbReference type="InterPro" id="IPR011078">
    <property type="entry name" value="PyrdxlP_homeostasis"/>
</dbReference>
<dbReference type="PANTHER" id="PTHR10146:SF14">
    <property type="entry name" value="PYRIDOXAL PHOSPHATE HOMEOSTASIS PROTEIN"/>
    <property type="match status" value="1"/>
</dbReference>
<gene>
    <name evidence="6" type="ORF">FHX50_002046</name>
</gene>
<keyword evidence="1 2" id="KW-0663">Pyridoxal phosphate</keyword>
<evidence type="ECO:0000256" key="2">
    <source>
        <dbReference type="HAMAP-Rule" id="MF_02087"/>
    </source>
</evidence>
<comment type="function">
    <text evidence="2">Pyridoxal 5'-phosphate (PLP)-binding protein, which is involved in PLP homeostasis.</text>
</comment>
<dbReference type="Pfam" id="PF01168">
    <property type="entry name" value="Ala_racemase_N"/>
    <property type="match status" value="1"/>
</dbReference>
<dbReference type="HAMAP" id="MF_02087">
    <property type="entry name" value="PLP_homeostasis"/>
    <property type="match status" value="1"/>
</dbReference>
<accession>A0A839QVK3</accession>
<dbReference type="InterPro" id="IPR001608">
    <property type="entry name" value="Ala_racemase_N"/>
</dbReference>
<protein>
    <recommendedName>
        <fullName evidence="2">Pyridoxal phosphate homeostasis protein</fullName>
        <shortName evidence="2">PLP homeostasis protein</shortName>
    </recommendedName>
</protein>
<evidence type="ECO:0000259" key="5">
    <source>
        <dbReference type="Pfam" id="PF01168"/>
    </source>
</evidence>
<comment type="cofactor">
    <cofactor evidence="3">
        <name>pyridoxal 5'-phosphate</name>
        <dbReference type="ChEBI" id="CHEBI:597326"/>
    </cofactor>
</comment>
<feature type="modified residue" description="N6-(pyridoxal phosphate)lysine" evidence="2 3">
    <location>
        <position position="36"/>
    </location>
</feature>
<evidence type="ECO:0000256" key="3">
    <source>
        <dbReference type="PIRSR" id="PIRSR004848-1"/>
    </source>
</evidence>
<dbReference type="PIRSF" id="PIRSF004848">
    <property type="entry name" value="YBL036c_PLPDEIII"/>
    <property type="match status" value="1"/>
</dbReference>
<dbReference type="RefSeq" id="WP_183377090.1">
    <property type="nucleotide sequence ID" value="NZ_CBCSFZ010000001.1"/>
</dbReference>
<organism evidence="6 7">
    <name type="scientific">Helcobacillus massiliensis</name>
    <dbReference type="NCBI Taxonomy" id="521392"/>
    <lineage>
        <taxon>Bacteria</taxon>
        <taxon>Bacillati</taxon>
        <taxon>Actinomycetota</taxon>
        <taxon>Actinomycetes</taxon>
        <taxon>Micrococcales</taxon>
        <taxon>Dermabacteraceae</taxon>
        <taxon>Helcobacillus</taxon>
    </lineage>
</organism>